<sequence>MIVAALGGALLTLGGLGLVDAVLYLKRAEPASEVAVHRPLTEFQVNPEWVIDGKPNFRASEVRRSHDGRAVTGLWACDGPSTFEWRFWIDETVHLIEGQVEVSYQGRQFTLKPGDTATFLAGTRSVWHVPQYARKTFSLHEPGRLVRLWRRLNGQTQG</sequence>
<name>A0ABT5MTC4_9BURK</name>
<evidence type="ECO:0000313" key="3">
    <source>
        <dbReference type="Proteomes" id="UP001528673"/>
    </source>
</evidence>
<dbReference type="Pfam" id="PF05899">
    <property type="entry name" value="Cupin_3"/>
    <property type="match status" value="1"/>
</dbReference>
<protein>
    <submittedName>
        <fullName evidence="2">Cupin domain-containing protein</fullName>
    </submittedName>
</protein>
<dbReference type="RefSeq" id="WP_273948276.1">
    <property type="nucleotide sequence ID" value="NZ_JAQSIP010000001.1"/>
</dbReference>
<dbReference type="PANTHER" id="PTHR40943">
    <property type="entry name" value="CYTOPLASMIC PROTEIN-RELATED"/>
    <property type="match status" value="1"/>
</dbReference>
<keyword evidence="3" id="KW-1185">Reference proteome</keyword>
<dbReference type="InterPro" id="IPR011051">
    <property type="entry name" value="RmlC_Cupin_sf"/>
</dbReference>
<feature type="domain" description="(S)-ureidoglycine aminohydrolase cupin" evidence="1">
    <location>
        <begin position="65"/>
        <end position="137"/>
    </location>
</feature>
<organism evidence="2 3">
    <name type="scientific">Curvibacter cyanobacteriorum</name>
    <dbReference type="NCBI Taxonomy" id="3026422"/>
    <lineage>
        <taxon>Bacteria</taxon>
        <taxon>Pseudomonadati</taxon>
        <taxon>Pseudomonadota</taxon>
        <taxon>Betaproteobacteria</taxon>
        <taxon>Burkholderiales</taxon>
        <taxon>Comamonadaceae</taxon>
        <taxon>Curvibacter</taxon>
    </lineage>
</organism>
<gene>
    <name evidence="2" type="ORF">PSQ40_01765</name>
</gene>
<dbReference type="PANTHER" id="PTHR40943:SF1">
    <property type="entry name" value="CYTOPLASMIC PROTEIN"/>
    <property type="match status" value="1"/>
</dbReference>
<dbReference type="Gene3D" id="2.60.120.10">
    <property type="entry name" value="Jelly Rolls"/>
    <property type="match status" value="1"/>
</dbReference>
<dbReference type="SUPFAM" id="SSF51182">
    <property type="entry name" value="RmlC-like cupins"/>
    <property type="match status" value="1"/>
</dbReference>
<accession>A0ABT5MTC4</accession>
<comment type="caution">
    <text evidence="2">The sequence shown here is derived from an EMBL/GenBank/DDBJ whole genome shotgun (WGS) entry which is preliminary data.</text>
</comment>
<evidence type="ECO:0000259" key="1">
    <source>
        <dbReference type="Pfam" id="PF05899"/>
    </source>
</evidence>
<dbReference type="Proteomes" id="UP001528673">
    <property type="component" value="Unassembled WGS sequence"/>
</dbReference>
<evidence type="ECO:0000313" key="2">
    <source>
        <dbReference type="EMBL" id="MDD0837288.1"/>
    </source>
</evidence>
<dbReference type="InterPro" id="IPR008579">
    <property type="entry name" value="UGlyAH_Cupin_dom"/>
</dbReference>
<dbReference type="EMBL" id="JAQSIP010000001">
    <property type="protein sequence ID" value="MDD0837288.1"/>
    <property type="molecule type" value="Genomic_DNA"/>
</dbReference>
<reference evidence="2 3" key="1">
    <citation type="submission" date="2023-02" db="EMBL/GenBank/DDBJ databases">
        <title>Bacterial whole genomic sequence of Curvibacter sp. HBC61.</title>
        <authorList>
            <person name="Le V."/>
            <person name="Ko S.-R."/>
            <person name="Ahn C.-Y."/>
            <person name="Oh H.-M."/>
        </authorList>
    </citation>
    <scope>NUCLEOTIDE SEQUENCE [LARGE SCALE GENOMIC DNA]</scope>
    <source>
        <strain evidence="2 3">HBC61</strain>
    </source>
</reference>
<dbReference type="InterPro" id="IPR014710">
    <property type="entry name" value="RmlC-like_jellyroll"/>
</dbReference>
<proteinExistence type="predicted"/>